<gene>
    <name evidence="2" type="ORF">GCM10016455_32810</name>
</gene>
<name>A0ABQ3J9Z5_9RHOB</name>
<evidence type="ECO:0000313" key="3">
    <source>
        <dbReference type="Proteomes" id="UP000609802"/>
    </source>
</evidence>
<dbReference type="RefSeq" id="WP_191287634.1">
    <property type="nucleotide sequence ID" value="NZ_BNCH01000013.1"/>
</dbReference>
<evidence type="ECO:0000313" key="2">
    <source>
        <dbReference type="EMBL" id="GHF09405.1"/>
    </source>
</evidence>
<comment type="caution">
    <text evidence="2">The sequence shown here is derived from an EMBL/GenBank/DDBJ whole genome shotgun (WGS) entry which is preliminary data.</text>
</comment>
<accession>A0ABQ3J9Z5</accession>
<evidence type="ECO:0000259" key="1">
    <source>
        <dbReference type="Pfam" id="PF16289"/>
    </source>
</evidence>
<organism evidence="2 3">
    <name type="scientific">Aliiroseovarius zhejiangensis</name>
    <dbReference type="NCBI Taxonomy" id="1632025"/>
    <lineage>
        <taxon>Bacteria</taxon>
        <taxon>Pseudomonadati</taxon>
        <taxon>Pseudomonadota</taxon>
        <taxon>Alphaproteobacteria</taxon>
        <taxon>Rhodobacterales</taxon>
        <taxon>Paracoccaceae</taxon>
        <taxon>Aliiroseovarius</taxon>
    </lineage>
</organism>
<sequence>MPELTAAEIDDAISRGQITLLSIDTSIFSQYQNGLEHGLLQRLSQFEASDVDLVLSDVVVGEVYRHMVEAAVSGDKALKDAVKRSGAARNLDKAAREAIVAGVALGETPEQCVTRRWTDFQARTGYKLVVTADLVSAGDLFNAYFEVKPPFESKETKKFEFPDAMALQGLEAFAKHADKLMLVVSADGGWLNFCNQSAWLIHARELGAAMSLFQKVPSVVCAALSNQVADGKADQLHSAIENELMSFVEGMEIYPEASAAFSYEPEVEEKEYQSFEFRDGPVFKLIDHDEAEEVFVFETFVDVNISVSCSFSFQVRDEGEYISIGGAYATAEATQKMSLVVTIYGDPKAEFDVVEVEVLDHDKWVDFGYVEPDYGDDHDYD</sequence>
<feature type="domain" description="DUF4935" evidence="1">
    <location>
        <begin position="22"/>
        <end position="190"/>
    </location>
</feature>
<dbReference type="EMBL" id="BNCH01000013">
    <property type="protein sequence ID" value="GHF09405.1"/>
    <property type="molecule type" value="Genomic_DNA"/>
</dbReference>
<reference evidence="3" key="1">
    <citation type="journal article" date="2019" name="Int. J. Syst. Evol. Microbiol.">
        <title>The Global Catalogue of Microorganisms (GCM) 10K type strain sequencing project: providing services to taxonomists for standard genome sequencing and annotation.</title>
        <authorList>
            <consortium name="The Broad Institute Genomics Platform"/>
            <consortium name="The Broad Institute Genome Sequencing Center for Infectious Disease"/>
            <person name="Wu L."/>
            <person name="Ma J."/>
        </authorList>
    </citation>
    <scope>NUCLEOTIDE SEQUENCE [LARGE SCALE GENOMIC DNA]</scope>
    <source>
        <strain evidence="3">KCTC 42443</strain>
    </source>
</reference>
<dbReference type="Pfam" id="PF16289">
    <property type="entry name" value="PIN_12"/>
    <property type="match status" value="1"/>
</dbReference>
<protein>
    <recommendedName>
        <fullName evidence="1">DUF4935 domain-containing protein</fullName>
    </recommendedName>
</protein>
<dbReference type="Proteomes" id="UP000609802">
    <property type="component" value="Unassembled WGS sequence"/>
</dbReference>
<dbReference type="InterPro" id="IPR032557">
    <property type="entry name" value="DUF4935"/>
</dbReference>
<proteinExistence type="predicted"/>
<keyword evidence="3" id="KW-1185">Reference proteome</keyword>